<dbReference type="AlphaFoldDB" id="A0A518JTG8"/>
<name>A0A518JTG8_9BACT</name>
<reference evidence="2 3" key="1">
    <citation type="submission" date="2019-02" db="EMBL/GenBank/DDBJ databases">
        <title>Deep-cultivation of Planctomycetes and their phenomic and genomic characterization uncovers novel biology.</title>
        <authorList>
            <person name="Wiegand S."/>
            <person name="Jogler M."/>
            <person name="Boedeker C."/>
            <person name="Pinto D."/>
            <person name="Vollmers J."/>
            <person name="Rivas-Marin E."/>
            <person name="Kohn T."/>
            <person name="Peeters S.H."/>
            <person name="Heuer A."/>
            <person name="Rast P."/>
            <person name="Oberbeckmann S."/>
            <person name="Bunk B."/>
            <person name="Jeske O."/>
            <person name="Meyerdierks A."/>
            <person name="Storesund J.E."/>
            <person name="Kallscheuer N."/>
            <person name="Luecker S."/>
            <person name="Lage O.M."/>
            <person name="Pohl T."/>
            <person name="Merkel B.J."/>
            <person name="Hornburger P."/>
            <person name="Mueller R.-W."/>
            <person name="Bruemmer F."/>
            <person name="Labrenz M."/>
            <person name="Spormann A.M."/>
            <person name="Op den Camp H."/>
            <person name="Overmann J."/>
            <person name="Amann R."/>
            <person name="Jetten M.S.M."/>
            <person name="Mascher T."/>
            <person name="Medema M.H."/>
            <person name="Devos D.P."/>
            <person name="Kaster A.-K."/>
            <person name="Ovreas L."/>
            <person name="Rohde M."/>
            <person name="Galperin M.Y."/>
            <person name="Jogler C."/>
        </authorList>
    </citation>
    <scope>NUCLEOTIDE SEQUENCE [LARGE SCALE GENOMIC DNA]</scope>
    <source>
        <strain evidence="2 3">Poly24</strain>
    </source>
</reference>
<dbReference type="SUPFAM" id="SSF47789">
    <property type="entry name" value="C-terminal domain of RNA polymerase alpha subunit"/>
    <property type="match status" value="1"/>
</dbReference>
<evidence type="ECO:0000256" key="1">
    <source>
        <dbReference type="SAM" id="MobiDB-lite"/>
    </source>
</evidence>
<dbReference type="KEGG" id="rcf:Poly24_25540"/>
<feature type="compositionally biased region" description="Polar residues" evidence="1">
    <location>
        <begin position="22"/>
        <end position="31"/>
    </location>
</feature>
<sequence length="97" mass="10337">MSGDKKITNGDQCPHPHAPNQRLASDAQTDSIKANFPKGIARPALRALVAAKLPSMDQLTTITEHELSQLHGMGPKAVNILRASLEAAGLGFRDPTE</sequence>
<dbReference type="Proteomes" id="UP000315082">
    <property type="component" value="Chromosome"/>
</dbReference>
<evidence type="ECO:0008006" key="4">
    <source>
        <dbReference type="Google" id="ProtNLM"/>
    </source>
</evidence>
<protein>
    <recommendedName>
        <fullName evidence="4">DNA-binding protein</fullName>
    </recommendedName>
</protein>
<dbReference type="Gene3D" id="1.10.150.20">
    <property type="entry name" value="5' to 3' exonuclease, C-terminal subdomain"/>
    <property type="match status" value="1"/>
</dbReference>
<proteinExistence type="predicted"/>
<accession>A0A518JTG8</accession>
<feature type="region of interest" description="Disordered" evidence="1">
    <location>
        <begin position="1"/>
        <end position="31"/>
    </location>
</feature>
<evidence type="ECO:0000313" key="3">
    <source>
        <dbReference type="Proteomes" id="UP000315082"/>
    </source>
</evidence>
<dbReference type="OrthoDB" id="7950977at2"/>
<organism evidence="2 3">
    <name type="scientific">Rosistilla carotiformis</name>
    <dbReference type="NCBI Taxonomy" id="2528017"/>
    <lineage>
        <taxon>Bacteria</taxon>
        <taxon>Pseudomonadati</taxon>
        <taxon>Planctomycetota</taxon>
        <taxon>Planctomycetia</taxon>
        <taxon>Pirellulales</taxon>
        <taxon>Pirellulaceae</taxon>
        <taxon>Rosistilla</taxon>
    </lineage>
</organism>
<dbReference type="EMBL" id="CP036348">
    <property type="protein sequence ID" value="QDV68841.1"/>
    <property type="molecule type" value="Genomic_DNA"/>
</dbReference>
<keyword evidence="3" id="KW-1185">Reference proteome</keyword>
<evidence type="ECO:0000313" key="2">
    <source>
        <dbReference type="EMBL" id="QDV68841.1"/>
    </source>
</evidence>
<gene>
    <name evidence="2" type="ORF">Poly24_25540</name>
</gene>